<dbReference type="AlphaFoldDB" id="A0A6D0YBT8"/>
<dbReference type="RefSeq" id="WP_032217809.1">
    <property type="nucleotide sequence ID" value="NZ_BGDY01000050.1"/>
</dbReference>
<organism evidence="1 2">
    <name type="scientific">Escherichia coli</name>
    <dbReference type="NCBI Taxonomy" id="562"/>
    <lineage>
        <taxon>Bacteria</taxon>
        <taxon>Pseudomonadati</taxon>
        <taxon>Pseudomonadota</taxon>
        <taxon>Gammaproteobacteria</taxon>
        <taxon>Enterobacterales</taxon>
        <taxon>Enterobacteriaceae</taxon>
        <taxon>Escherichia</taxon>
    </lineage>
</organism>
<reference evidence="1 2" key="1">
    <citation type="submission" date="2020-02" db="EMBL/GenBank/DDBJ databases">
        <authorList>
            <person name="Subbiah M."/>
            <person name="Call D."/>
        </authorList>
    </citation>
    <scope>NUCLEOTIDE SEQUENCE [LARGE SCALE GENOMIC DNA]</scope>
    <source>
        <strain evidence="1 2">8375wC2</strain>
    </source>
</reference>
<dbReference type="Pfam" id="PF05489">
    <property type="entry name" value="Phage_tail_X"/>
    <property type="match status" value="1"/>
</dbReference>
<name>A0A6D0YBT8_ECOLX</name>
<dbReference type="InterPro" id="IPR008861">
    <property type="entry name" value="GpX-like"/>
</dbReference>
<evidence type="ECO:0000313" key="2">
    <source>
        <dbReference type="Proteomes" id="UP000469708"/>
    </source>
</evidence>
<dbReference type="EMBL" id="JAAGYI010000081">
    <property type="protein sequence ID" value="NEM88396.1"/>
    <property type="molecule type" value="Genomic_DNA"/>
</dbReference>
<accession>A0A6D0YBT8</accession>
<comment type="caution">
    <text evidence="1">The sequence shown here is derived from an EMBL/GenBank/DDBJ whole genome shotgun (WGS) entry which is preliminary data.</text>
</comment>
<proteinExistence type="predicted"/>
<sequence>MGGWIEHITTEGERWDNLAFRYYGDPMGYERIIIANPHIAITPTLASGLRLRIPVIGPMQVHDVDEVPPWLR</sequence>
<protein>
    <recommendedName>
        <fullName evidence="3">Phage tail protein</fullName>
    </recommendedName>
</protein>
<gene>
    <name evidence="1" type="ORF">G3V95_23535</name>
</gene>
<evidence type="ECO:0000313" key="1">
    <source>
        <dbReference type="EMBL" id="NEM88396.1"/>
    </source>
</evidence>
<dbReference type="Proteomes" id="UP000469708">
    <property type="component" value="Unassembled WGS sequence"/>
</dbReference>
<evidence type="ECO:0008006" key="3">
    <source>
        <dbReference type="Google" id="ProtNLM"/>
    </source>
</evidence>